<dbReference type="PANTHER" id="PTHR38011:SF7">
    <property type="entry name" value="2,5-DIAMINO-6-RIBOSYLAMINO-4(3H)-PYRIMIDINONE 5'-PHOSPHATE REDUCTASE"/>
    <property type="match status" value="1"/>
</dbReference>
<evidence type="ECO:0000256" key="3">
    <source>
        <dbReference type="ARBA" id="ARBA00023002"/>
    </source>
</evidence>
<evidence type="ECO:0000313" key="5">
    <source>
        <dbReference type="EMBL" id="MBW5891893.1"/>
    </source>
</evidence>
<keyword evidence="2" id="KW-0521">NADP</keyword>
<sequence>MHTRMRPKIICHMISSVDGRLQVERWTAPAKGTDRNIVSSTYETIASRLEAQGWVVGRKSMEPMAKGIRGITYPAATDMRHTFIGHRNGRSIAVAIDPHGKLHYGKSHRGDEHFVAVLGNHVPDSYLSELREEGVSYLFAGEDGTDLHQAMETLNKDFGIETLLLEGGGITNGAFLKAGLIDELSLLIYPGIDGLASAPSIFHYLGEEGEKPAKGVSLRLLSSEILDGGIVWLRYAFERE</sequence>
<reference evidence="5" key="1">
    <citation type="journal article" date="2021" name="bioRxiv">
        <title>Identification of Pectobacterium species isolated from the soft rot of tetecho (Neobuxbaumia tetetzo), a columnar cactus, and associated metagenomics.</title>
        <authorList>
            <person name="Vargas-Peralta D."/>
            <person name="Narvaez-Barragan D.A."/>
            <person name="de Sandozequi A."/>
            <person name="Romero-Gutierrez M.F."/>
            <person name="Segovia L."/>
            <person name="Martinez-Anaya C."/>
            <person name="Alcaraz L.D."/>
            <person name="de la Torre Almaraz R."/>
        </authorList>
    </citation>
    <scope>NUCLEOTIDE SEQUENCE</scope>
    <source>
        <strain evidence="5">A3</strain>
    </source>
</reference>
<dbReference type="InterPro" id="IPR024072">
    <property type="entry name" value="DHFR-like_dom_sf"/>
</dbReference>
<dbReference type="GO" id="GO:0009231">
    <property type="term" value="P:riboflavin biosynthetic process"/>
    <property type="evidence" value="ECO:0007669"/>
    <property type="project" value="InterPro"/>
</dbReference>
<dbReference type="Pfam" id="PF01872">
    <property type="entry name" value="RibD_C"/>
    <property type="match status" value="1"/>
</dbReference>
<evidence type="ECO:0000259" key="4">
    <source>
        <dbReference type="Pfam" id="PF01872"/>
    </source>
</evidence>
<name>A0AAW4NXM2_9GAMM</name>
<dbReference type="AlphaFoldDB" id="A0AAW4NXM2"/>
<dbReference type="InterPro" id="IPR050765">
    <property type="entry name" value="Riboflavin_Biosynth_HTPR"/>
</dbReference>
<evidence type="ECO:0000313" key="6">
    <source>
        <dbReference type="Proteomes" id="UP000696310"/>
    </source>
</evidence>
<accession>A0AAW4NXM2</accession>
<organism evidence="5 6">
    <name type="scientific">Pectobacterium polaris</name>
    <dbReference type="NCBI Taxonomy" id="2042057"/>
    <lineage>
        <taxon>Bacteria</taxon>
        <taxon>Pseudomonadati</taxon>
        <taxon>Pseudomonadota</taxon>
        <taxon>Gammaproteobacteria</taxon>
        <taxon>Enterobacterales</taxon>
        <taxon>Pectobacteriaceae</taxon>
        <taxon>Pectobacterium</taxon>
    </lineage>
</organism>
<gene>
    <name evidence="5" type="ORF">IM880_06685</name>
</gene>
<dbReference type="EMBL" id="JAESHX010000028">
    <property type="protein sequence ID" value="MBW5891893.1"/>
    <property type="molecule type" value="Genomic_DNA"/>
</dbReference>
<dbReference type="PANTHER" id="PTHR38011">
    <property type="entry name" value="DIHYDROFOLATE REDUCTASE FAMILY PROTEIN (AFU_ORTHOLOGUE AFUA_8G06820)"/>
    <property type="match status" value="1"/>
</dbReference>
<evidence type="ECO:0000256" key="1">
    <source>
        <dbReference type="ARBA" id="ARBA00005104"/>
    </source>
</evidence>
<keyword evidence="3" id="KW-0560">Oxidoreductase</keyword>
<dbReference type="SUPFAM" id="SSF53597">
    <property type="entry name" value="Dihydrofolate reductase-like"/>
    <property type="match status" value="1"/>
</dbReference>
<feature type="domain" description="Bacterial bifunctional deaminase-reductase C-terminal" evidence="4">
    <location>
        <begin position="7"/>
        <end position="231"/>
    </location>
</feature>
<comment type="caution">
    <text evidence="5">The sequence shown here is derived from an EMBL/GenBank/DDBJ whole genome shotgun (WGS) entry which is preliminary data.</text>
</comment>
<protein>
    <submittedName>
        <fullName evidence="5">RibD family protein</fullName>
    </submittedName>
</protein>
<proteinExistence type="predicted"/>
<reference evidence="5" key="2">
    <citation type="submission" date="2021-01" db="EMBL/GenBank/DDBJ databases">
        <authorList>
            <person name="Vargas Peralta D."/>
        </authorList>
    </citation>
    <scope>NUCLEOTIDE SEQUENCE</scope>
    <source>
        <strain evidence="5">A3</strain>
    </source>
</reference>
<dbReference type="GeneID" id="61410642"/>
<comment type="pathway">
    <text evidence="1">Cofactor biosynthesis; riboflavin biosynthesis.</text>
</comment>
<evidence type="ECO:0000256" key="2">
    <source>
        <dbReference type="ARBA" id="ARBA00022857"/>
    </source>
</evidence>
<dbReference type="Proteomes" id="UP000696310">
    <property type="component" value="Unassembled WGS sequence"/>
</dbReference>
<dbReference type="RefSeq" id="WP_219678847.1">
    <property type="nucleotide sequence ID" value="NZ_CP017482.1"/>
</dbReference>
<dbReference type="Gene3D" id="3.40.430.10">
    <property type="entry name" value="Dihydrofolate Reductase, subunit A"/>
    <property type="match status" value="1"/>
</dbReference>
<dbReference type="GO" id="GO:0008703">
    <property type="term" value="F:5-amino-6-(5-phosphoribosylamino)uracil reductase activity"/>
    <property type="evidence" value="ECO:0007669"/>
    <property type="project" value="InterPro"/>
</dbReference>
<dbReference type="InterPro" id="IPR002734">
    <property type="entry name" value="RibDG_C"/>
</dbReference>